<protein>
    <submittedName>
        <fullName evidence="3">Glycosyl transferase family 1</fullName>
    </submittedName>
</protein>
<gene>
    <name evidence="3" type="ORF">DFP89_11458</name>
</gene>
<dbReference type="AlphaFoldDB" id="A0A368YU85"/>
<dbReference type="InterPro" id="IPR001296">
    <property type="entry name" value="Glyco_trans_1"/>
</dbReference>
<evidence type="ECO:0000259" key="2">
    <source>
        <dbReference type="Pfam" id="PF00534"/>
    </source>
</evidence>
<comment type="caution">
    <text evidence="3">The sequence shown here is derived from an EMBL/GenBank/DDBJ whole genome shotgun (WGS) entry which is preliminary data.</text>
</comment>
<dbReference type="PANTHER" id="PTHR46401:SF2">
    <property type="entry name" value="GLYCOSYLTRANSFERASE WBBK-RELATED"/>
    <property type="match status" value="1"/>
</dbReference>
<dbReference type="Proteomes" id="UP000253345">
    <property type="component" value="Unassembled WGS sequence"/>
</dbReference>
<dbReference type="RefSeq" id="WP_114349868.1">
    <property type="nucleotide sequence ID" value="NZ_QPJL01000014.1"/>
</dbReference>
<dbReference type="GO" id="GO:0016757">
    <property type="term" value="F:glycosyltransferase activity"/>
    <property type="evidence" value="ECO:0007669"/>
    <property type="project" value="InterPro"/>
</dbReference>
<dbReference type="Gene3D" id="3.40.50.2000">
    <property type="entry name" value="Glycogen Phosphorylase B"/>
    <property type="match status" value="1"/>
</dbReference>
<evidence type="ECO:0000313" key="3">
    <source>
        <dbReference type="EMBL" id="RCW81734.1"/>
    </source>
</evidence>
<sequence length="423" mass="46760">MAPEPAILLDVSRLISRLGQGPATGIDRVEAEWLAHLQTRPHLLLCRVPRGQLLLPPAAGAAILRWGAGDTADLPPPGFLDRLRGRRHIRARAEAALRRMALARAGRDGQGLARRVIRRMGPTSYLNTGHSNLEARLWQNLRGLRRVVLIHDTIPLDHPEFTRTGQSEKFRARFAAALGHADLVLTVSQATRADVLRWRDRLGLPDRAPVEAVPLGTRLAEPALLPSDAGPIPLDRPFFVTLGTIEPRKNHALLLDAWQELARRMPPERLPRLYIIGRRGWENHQVFARLDALPRDGMVREFAGLDDGAVAYLLTHCHGLLMPSRAEGFGLPLTEAAARGIPVLSAPLPAAREILGSYARWLSPDDARGWAGAVALLAAEAPLRLPPPQLRDWDMYFAQAHDLLHERLRNRAMAAMPGLSQVK</sequence>
<evidence type="ECO:0000313" key="4">
    <source>
        <dbReference type="Proteomes" id="UP000253345"/>
    </source>
</evidence>
<reference evidence="3 4" key="1">
    <citation type="submission" date="2018-07" db="EMBL/GenBank/DDBJ databases">
        <title>Genomic Encyclopedia of Type Strains, Phase III (KMG-III): the genomes of soil and plant-associated and newly described type strains.</title>
        <authorList>
            <person name="Whitman W."/>
        </authorList>
    </citation>
    <scope>NUCLEOTIDE SEQUENCE [LARGE SCALE GENOMIC DNA]</scope>
    <source>
        <strain evidence="3 4">CECT 8525</strain>
    </source>
</reference>
<dbReference type="SUPFAM" id="SSF53756">
    <property type="entry name" value="UDP-Glycosyltransferase/glycogen phosphorylase"/>
    <property type="match status" value="1"/>
</dbReference>
<evidence type="ECO:0000256" key="1">
    <source>
        <dbReference type="ARBA" id="ARBA00022679"/>
    </source>
</evidence>
<organism evidence="3 4">
    <name type="scientific">Paracoccus lutimaris</name>
    <dbReference type="NCBI Taxonomy" id="1490030"/>
    <lineage>
        <taxon>Bacteria</taxon>
        <taxon>Pseudomonadati</taxon>
        <taxon>Pseudomonadota</taxon>
        <taxon>Alphaproteobacteria</taxon>
        <taxon>Rhodobacterales</taxon>
        <taxon>Paracoccaceae</taxon>
        <taxon>Paracoccus</taxon>
    </lineage>
</organism>
<dbReference type="CDD" id="cd03809">
    <property type="entry name" value="GT4_MtfB-like"/>
    <property type="match status" value="1"/>
</dbReference>
<proteinExistence type="predicted"/>
<name>A0A368YU85_9RHOB</name>
<feature type="domain" description="Glycosyl transferase family 1" evidence="2">
    <location>
        <begin position="231"/>
        <end position="379"/>
    </location>
</feature>
<dbReference type="OrthoDB" id="9790710at2"/>
<dbReference type="EMBL" id="QPJL01000014">
    <property type="protein sequence ID" value="RCW81734.1"/>
    <property type="molecule type" value="Genomic_DNA"/>
</dbReference>
<accession>A0A368YU85</accession>
<keyword evidence="4" id="KW-1185">Reference proteome</keyword>
<dbReference type="PANTHER" id="PTHR46401">
    <property type="entry name" value="GLYCOSYLTRANSFERASE WBBK-RELATED"/>
    <property type="match status" value="1"/>
</dbReference>
<dbReference type="Pfam" id="PF00534">
    <property type="entry name" value="Glycos_transf_1"/>
    <property type="match status" value="1"/>
</dbReference>
<keyword evidence="1 3" id="KW-0808">Transferase</keyword>